<dbReference type="RefSeq" id="WP_123614513.1">
    <property type="nucleotide sequence ID" value="NZ_JAPKWX010000005.1"/>
</dbReference>
<sequence length="161" mass="18721">MQPNPNDDNAICALNLPPGDVRLRHTARGNEIYDPLRKKWLLLTPEEWVRQHFTTYMQTRLSYPASLMANEIAIKLNNTTKRCDTVVYDRNGQPIMIVEYKAPSIPLTQDVFNQIARYSIALRVKYLVVSNGLRHYCCALDTETRRYRFLQAIPSYNELSD</sequence>
<accession>A0A4P7W5J5</accession>
<organism evidence="2 3">
    <name type="scientific">Duncaniella dubosii</name>
    <dbReference type="NCBI Taxonomy" id="2518971"/>
    <lineage>
        <taxon>Bacteria</taxon>
        <taxon>Pseudomonadati</taxon>
        <taxon>Bacteroidota</taxon>
        <taxon>Bacteroidia</taxon>
        <taxon>Bacteroidales</taxon>
        <taxon>Muribaculaceae</taxon>
        <taxon>Duncaniella</taxon>
    </lineage>
</organism>
<proteinExistence type="predicted"/>
<dbReference type="Proteomes" id="UP000297149">
    <property type="component" value="Chromosome"/>
</dbReference>
<protein>
    <submittedName>
        <fullName evidence="2">Type I restriction enzyme HsdR N-terminal domain-containing protein</fullName>
    </submittedName>
</protein>
<keyword evidence="3" id="KW-1185">Reference proteome</keyword>
<gene>
    <name evidence="2" type="ORF">E7747_14130</name>
</gene>
<dbReference type="Gene3D" id="3.90.1570.30">
    <property type="match status" value="1"/>
</dbReference>
<dbReference type="EMBL" id="CP039396">
    <property type="protein sequence ID" value="QCD43306.1"/>
    <property type="molecule type" value="Genomic_DNA"/>
</dbReference>
<dbReference type="Pfam" id="PF13588">
    <property type="entry name" value="HSDR_N_2"/>
    <property type="match status" value="1"/>
</dbReference>
<feature type="domain" description="Type I restriction enzyme R protein N-terminal" evidence="1">
    <location>
        <begin position="45"/>
        <end position="154"/>
    </location>
</feature>
<dbReference type="InterPro" id="IPR029464">
    <property type="entry name" value="HSDR_N"/>
</dbReference>
<name>A0A4P7W5J5_9BACT</name>
<evidence type="ECO:0000313" key="2">
    <source>
        <dbReference type="EMBL" id="QCD43306.1"/>
    </source>
</evidence>
<dbReference type="KEGG" id="ddb:E7747_14130"/>
<reference evidence="3" key="1">
    <citation type="submission" date="2019-02" db="EMBL/GenBank/DDBJ databases">
        <title>Isolation and identification of novel species under the genus Muribaculum.</title>
        <authorList>
            <person name="Miyake S."/>
            <person name="Ding Y."/>
            <person name="Low A."/>
            <person name="Soh M."/>
            <person name="Seedorf H."/>
        </authorList>
    </citation>
    <scope>NUCLEOTIDE SEQUENCE [LARGE SCALE GENOMIC DNA]</scope>
    <source>
        <strain evidence="3">H5</strain>
    </source>
</reference>
<evidence type="ECO:0000259" key="1">
    <source>
        <dbReference type="Pfam" id="PF13588"/>
    </source>
</evidence>
<dbReference type="AlphaFoldDB" id="A0A4P7W5J5"/>
<evidence type="ECO:0000313" key="3">
    <source>
        <dbReference type="Proteomes" id="UP000297149"/>
    </source>
</evidence>